<dbReference type="AlphaFoldDB" id="A0A061ARC0"/>
<keyword evidence="6" id="KW-0862">Zinc</keyword>
<dbReference type="Gene3D" id="3.90.530.10">
    <property type="entry name" value="XPA C-terminal domain"/>
    <property type="match status" value="1"/>
</dbReference>
<keyword evidence="3" id="KW-0479">Metal-binding</keyword>
<dbReference type="GO" id="GO:0000715">
    <property type="term" value="P:nucleotide-excision repair, DNA damage recognition"/>
    <property type="evidence" value="ECO:0007669"/>
    <property type="project" value="TreeGrafter"/>
</dbReference>
<evidence type="ECO:0000256" key="2">
    <source>
        <dbReference type="ARBA" id="ARBA00005548"/>
    </source>
</evidence>
<dbReference type="PhylomeDB" id="A0A061ARC0"/>
<evidence type="ECO:0000256" key="5">
    <source>
        <dbReference type="ARBA" id="ARBA00022771"/>
    </source>
</evidence>
<dbReference type="InterPro" id="IPR022656">
    <property type="entry name" value="XPA_C"/>
</dbReference>
<dbReference type="PANTHER" id="PTHR10142">
    <property type="entry name" value="DNA REPAIR PROTEIN COMPLEMENTING XP-A CELLS"/>
    <property type="match status" value="1"/>
</dbReference>
<dbReference type="EMBL" id="LK052889">
    <property type="protein sequence ID" value="CDR40089.1"/>
    <property type="molecule type" value="Genomic_DNA"/>
</dbReference>
<feature type="compositionally biased region" description="Polar residues" evidence="10">
    <location>
        <begin position="81"/>
        <end position="101"/>
    </location>
</feature>
<dbReference type="GO" id="GO:0008270">
    <property type="term" value="F:zinc ion binding"/>
    <property type="evidence" value="ECO:0007669"/>
    <property type="project" value="UniProtKB-KW"/>
</dbReference>
<evidence type="ECO:0000313" key="12">
    <source>
        <dbReference type="EMBL" id="CDR40089.1"/>
    </source>
</evidence>
<keyword evidence="8" id="KW-0234">DNA repair</keyword>
<gene>
    <name evidence="12" type="ORF">CYFA0S_04e03356g</name>
</gene>
<evidence type="ECO:0000256" key="8">
    <source>
        <dbReference type="ARBA" id="ARBA00023204"/>
    </source>
</evidence>
<dbReference type="Pfam" id="PF05181">
    <property type="entry name" value="XPA_C"/>
    <property type="match status" value="1"/>
</dbReference>
<dbReference type="VEuPathDB" id="FungiDB:BON22_2404"/>
<sequence length="348" mass="40348">MALTEEQKAKIEANRQKALERLKARGVVSGSTVNRIEKHTSGTGAGAINVNAIKQLTEEQRRKIEANRQKALAKLKEKQQNFRNASESANPALSGGSSSAEGQKKRYNPSVITSQYIEYDLSKMKDSKGGFIGDEPQGTNGQEKTFDEWREEQRVVRDLPPPMDMENAIKCFECGTFEIDQKFWETFKCRVCRRCTKNNPDKYSLLTKTECKEDYFLTDPELEDTSLLCRMFKPNPHSTFNRMQLFLRYQVEEFAFKKWGGPEGLDKEWQKREEGKVKRRDKKFEMKMKEMRKKTRAEEYNRRLREGKYDDHKHEFSNAVAGGTNEDGLPVVKRRCLMCGFETEEVSL</sequence>
<evidence type="ECO:0000256" key="3">
    <source>
        <dbReference type="ARBA" id="ARBA00022723"/>
    </source>
</evidence>
<dbReference type="InterPro" id="IPR022652">
    <property type="entry name" value="Znf_XPA_CS"/>
</dbReference>
<comment type="subcellular location">
    <subcellularLocation>
        <location evidence="1">Nucleus</location>
    </subcellularLocation>
</comment>
<evidence type="ECO:0000256" key="1">
    <source>
        <dbReference type="ARBA" id="ARBA00004123"/>
    </source>
</evidence>
<evidence type="ECO:0000256" key="9">
    <source>
        <dbReference type="ARBA" id="ARBA00023242"/>
    </source>
</evidence>
<dbReference type="NCBIfam" id="TIGR00598">
    <property type="entry name" value="rad14"/>
    <property type="match status" value="1"/>
</dbReference>
<name>A0A061ARC0_CYBFA</name>
<organism evidence="12">
    <name type="scientific">Cyberlindnera fabianii</name>
    <name type="common">Yeast</name>
    <name type="synonym">Hansenula fabianii</name>
    <dbReference type="NCBI Taxonomy" id="36022"/>
    <lineage>
        <taxon>Eukaryota</taxon>
        <taxon>Fungi</taxon>
        <taxon>Dikarya</taxon>
        <taxon>Ascomycota</taxon>
        <taxon>Saccharomycotina</taxon>
        <taxon>Saccharomycetes</taxon>
        <taxon>Phaffomycetales</taxon>
        <taxon>Phaffomycetaceae</taxon>
        <taxon>Cyberlindnera</taxon>
    </lineage>
</organism>
<feature type="region of interest" description="Disordered" evidence="10">
    <location>
        <begin position="74"/>
        <end position="107"/>
    </location>
</feature>
<dbReference type="GO" id="GO:0000110">
    <property type="term" value="C:nucleotide-excision repair factor 1 complex"/>
    <property type="evidence" value="ECO:0007669"/>
    <property type="project" value="TreeGrafter"/>
</dbReference>
<dbReference type="InterPro" id="IPR000465">
    <property type="entry name" value="XPA/RAD14"/>
</dbReference>
<accession>A0A061ARC0</accession>
<evidence type="ECO:0000256" key="10">
    <source>
        <dbReference type="SAM" id="MobiDB-lite"/>
    </source>
</evidence>
<keyword evidence="5" id="KW-0863">Zinc-finger</keyword>
<dbReference type="GO" id="GO:1901255">
    <property type="term" value="P:nucleotide-excision repair involved in interstrand cross-link repair"/>
    <property type="evidence" value="ECO:0007669"/>
    <property type="project" value="TreeGrafter"/>
</dbReference>
<evidence type="ECO:0000259" key="11">
    <source>
        <dbReference type="Pfam" id="PF05181"/>
    </source>
</evidence>
<dbReference type="OrthoDB" id="5368863at2759"/>
<keyword evidence="7" id="KW-0238">DNA-binding</keyword>
<dbReference type="SUPFAM" id="SSF46955">
    <property type="entry name" value="Putative DNA-binding domain"/>
    <property type="match status" value="1"/>
</dbReference>
<keyword evidence="4" id="KW-0227">DNA damage</keyword>
<dbReference type="CDD" id="cd21077">
    <property type="entry name" value="DBD_Rad14"/>
    <property type="match status" value="1"/>
</dbReference>
<dbReference type="Pfam" id="PF01286">
    <property type="entry name" value="XPA_N"/>
    <property type="match status" value="1"/>
</dbReference>
<dbReference type="InterPro" id="IPR022658">
    <property type="entry name" value="XPA_CS"/>
</dbReference>
<evidence type="ECO:0000256" key="4">
    <source>
        <dbReference type="ARBA" id="ARBA00022763"/>
    </source>
</evidence>
<evidence type="ECO:0000256" key="7">
    <source>
        <dbReference type="ARBA" id="ARBA00023125"/>
    </source>
</evidence>
<feature type="domain" description="XPA C-terminal" evidence="11">
    <location>
        <begin position="202"/>
        <end position="251"/>
    </location>
</feature>
<keyword evidence="9" id="KW-0539">Nucleus</keyword>
<reference evidence="12" key="1">
    <citation type="journal article" date="2014" name="Genome Announc.">
        <title>Genome sequence of the yeast Cyberlindnera fabianii (Hansenula fabianii).</title>
        <authorList>
            <person name="Freel K.C."/>
            <person name="Sarilar V."/>
            <person name="Neuveglise C."/>
            <person name="Devillers H."/>
            <person name="Friedrich A."/>
            <person name="Schacherer J."/>
        </authorList>
    </citation>
    <scope>NUCLEOTIDE SEQUENCE</scope>
    <source>
        <strain evidence="12">YJS4271</strain>
    </source>
</reference>
<dbReference type="PROSITE" id="PS00753">
    <property type="entry name" value="XPA_2"/>
    <property type="match status" value="1"/>
</dbReference>
<protein>
    <submittedName>
        <fullName evidence="12">CYFA0S04e03356g1_1</fullName>
    </submittedName>
</protein>
<proteinExistence type="inferred from homology"/>
<dbReference type="GO" id="GO:0070914">
    <property type="term" value="P:UV-damage excision repair"/>
    <property type="evidence" value="ECO:0007669"/>
    <property type="project" value="TreeGrafter"/>
</dbReference>
<comment type="similarity">
    <text evidence="2">Belongs to the XPA family.</text>
</comment>
<dbReference type="InterPro" id="IPR037129">
    <property type="entry name" value="XPA_sf"/>
</dbReference>
<dbReference type="GO" id="GO:0003684">
    <property type="term" value="F:damaged DNA binding"/>
    <property type="evidence" value="ECO:0007669"/>
    <property type="project" value="InterPro"/>
</dbReference>
<evidence type="ECO:0000256" key="6">
    <source>
        <dbReference type="ARBA" id="ARBA00022833"/>
    </source>
</evidence>
<dbReference type="GO" id="GO:0006284">
    <property type="term" value="P:base-excision repair"/>
    <property type="evidence" value="ECO:0007669"/>
    <property type="project" value="TreeGrafter"/>
</dbReference>
<dbReference type="PANTHER" id="PTHR10142:SF0">
    <property type="entry name" value="DNA REPAIR PROTEIN COMPLEMENTING XP-A CELLS"/>
    <property type="match status" value="1"/>
</dbReference>
<dbReference type="InterPro" id="IPR009061">
    <property type="entry name" value="DNA-bd_dom_put_sf"/>
</dbReference>